<evidence type="ECO:0008006" key="8">
    <source>
        <dbReference type="Google" id="ProtNLM"/>
    </source>
</evidence>
<keyword evidence="7" id="KW-1185">Reference proteome</keyword>
<keyword evidence="3" id="KW-1005">Bacterial flagellum biogenesis</keyword>
<reference evidence="4 6" key="1">
    <citation type="submission" date="2017-03" db="EMBL/GenBank/DDBJ databases">
        <title>Comparative genomics of honeybee gut symbionts reveal geographically distinct and subgroup specific antibiotic resistance.</title>
        <authorList>
            <person name="Ludvigsen J."/>
            <person name="Porcellato D."/>
            <person name="Labee-Lund T.M."/>
            <person name="Amdam G.V."/>
            <person name="Rudi K."/>
        </authorList>
    </citation>
    <scope>NUCLEOTIDE SEQUENCE [LARGE SCALE GENOMIC DNA]</scope>
    <source>
        <strain evidence="4 6">A-4-12</strain>
    </source>
</reference>
<dbReference type="AlphaFoldDB" id="A0A242NSE2"/>
<evidence type="ECO:0000256" key="3">
    <source>
        <dbReference type="ARBA" id="ARBA00022795"/>
    </source>
</evidence>
<comment type="caution">
    <text evidence="4">The sequence shown here is derived from an EMBL/GenBank/DDBJ whole genome shotgun (WGS) entry which is preliminary data.</text>
</comment>
<accession>A0A242P8H1</accession>
<protein>
    <recommendedName>
        <fullName evidence="8">Flagellar biosynthesis protein FlgN</fullName>
    </recommendedName>
</protein>
<dbReference type="InterPro" id="IPR007809">
    <property type="entry name" value="FlgN-like"/>
</dbReference>
<dbReference type="Gene3D" id="1.20.58.300">
    <property type="entry name" value="FlgN-like"/>
    <property type="match status" value="1"/>
</dbReference>
<dbReference type="Proteomes" id="UP000194968">
    <property type="component" value="Unassembled WGS sequence"/>
</dbReference>
<dbReference type="RefSeq" id="WP_034901007.1">
    <property type="nucleotide sequence ID" value="NZ_CAMLFL010000013.1"/>
</dbReference>
<dbReference type="EMBL" id="NASK01000103">
    <property type="protein sequence ID" value="OTQ48344.1"/>
    <property type="molecule type" value="Genomic_DNA"/>
</dbReference>
<comment type="function">
    <text evidence="1">Required for the efficient initiation of filament assembly.</text>
</comment>
<reference evidence="5 7" key="2">
    <citation type="submission" date="2018-05" db="EMBL/GenBank/DDBJ databases">
        <title>Reference genomes for bee gut microbiota database.</title>
        <authorList>
            <person name="Ellegaard K.M."/>
        </authorList>
    </citation>
    <scope>NUCLEOTIDE SEQUENCE [LARGE SCALE GENOMIC DNA]</scope>
    <source>
        <strain evidence="5 7">ESL0172</strain>
    </source>
</reference>
<evidence type="ECO:0000313" key="5">
    <source>
        <dbReference type="EMBL" id="PXY88480.1"/>
    </source>
</evidence>
<gene>
    <name evidence="4" type="ORF">B6D06_10705</name>
    <name evidence="5" type="ORF">DKK78_12065</name>
</gene>
<sequence>MLELDNIFNNVTVMLQSLSDILESEQQILIGTNTISQLNDVINQKSQLLIELKLLDEKRLKVSARYNIQSPYSENPELALKWQAITNTTQRLAQINRDNGILIQNRMNMTQQSIDYLKSINNPAVYTYHGYQQPETISSKRAKV</sequence>
<accession>A0A242NSE2</accession>
<name>A0A242NSE2_9GAMM</name>
<evidence type="ECO:0000313" key="7">
    <source>
        <dbReference type="Proteomes" id="UP000247673"/>
    </source>
</evidence>
<evidence type="ECO:0000313" key="4">
    <source>
        <dbReference type="EMBL" id="OTQ48344.1"/>
    </source>
</evidence>
<dbReference type="GO" id="GO:0044780">
    <property type="term" value="P:bacterial-type flagellum assembly"/>
    <property type="evidence" value="ECO:0007669"/>
    <property type="project" value="InterPro"/>
</dbReference>
<dbReference type="EMBL" id="QGLO01000011">
    <property type="protein sequence ID" value="PXY88480.1"/>
    <property type="molecule type" value="Genomic_DNA"/>
</dbReference>
<proteinExistence type="inferred from homology"/>
<comment type="similarity">
    <text evidence="2">Belongs to the FlgN family.</text>
</comment>
<dbReference type="InterPro" id="IPR036679">
    <property type="entry name" value="FlgN-like_sf"/>
</dbReference>
<dbReference type="OrthoDB" id="7067952at2"/>
<evidence type="ECO:0000313" key="6">
    <source>
        <dbReference type="Proteomes" id="UP000194968"/>
    </source>
</evidence>
<dbReference type="SUPFAM" id="SSF140566">
    <property type="entry name" value="FlgN-like"/>
    <property type="match status" value="1"/>
</dbReference>
<dbReference type="Proteomes" id="UP000247673">
    <property type="component" value="Unassembled WGS sequence"/>
</dbReference>
<organism evidence="4 6">
    <name type="scientific">Gilliamella apis</name>
    <dbReference type="NCBI Taxonomy" id="1970738"/>
    <lineage>
        <taxon>Bacteria</taxon>
        <taxon>Pseudomonadati</taxon>
        <taxon>Pseudomonadota</taxon>
        <taxon>Gammaproteobacteria</taxon>
        <taxon>Orbales</taxon>
        <taxon>Orbaceae</taxon>
        <taxon>Gilliamella</taxon>
    </lineage>
</organism>
<dbReference type="Pfam" id="PF05130">
    <property type="entry name" value="FlgN"/>
    <property type="match status" value="1"/>
</dbReference>
<dbReference type="GeneID" id="99744013"/>
<evidence type="ECO:0000256" key="1">
    <source>
        <dbReference type="ARBA" id="ARBA00002397"/>
    </source>
</evidence>
<evidence type="ECO:0000256" key="2">
    <source>
        <dbReference type="ARBA" id="ARBA00007703"/>
    </source>
</evidence>